<dbReference type="PANTHER" id="PTHR30290:SF10">
    <property type="entry name" value="PERIPLASMIC OLIGOPEPTIDE-BINDING PROTEIN-RELATED"/>
    <property type="match status" value="1"/>
</dbReference>
<dbReference type="GO" id="GO:1904680">
    <property type="term" value="F:peptide transmembrane transporter activity"/>
    <property type="evidence" value="ECO:0007669"/>
    <property type="project" value="TreeGrafter"/>
</dbReference>
<evidence type="ECO:0000256" key="3">
    <source>
        <dbReference type="ARBA" id="ARBA00022448"/>
    </source>
</evidence>
<dbReference type="CDD" id="cd08503">
    <property type="entry name" value="PBP2_NikA_DppA_OppA_like_17"/>
    <property type="match status" value="1"/>
</dbReference>
<dbReference type="PANTHER" id="PTHR30290">
    <property type="entry name" value="PERIPLASMIC BINDING COMPONENT OF ABC TRANSPORTER"/>
    <property type="match status" value="1"/>
</dbReference>
<dbReference type="Gene3D" id="3.10.105.10">
    <property type="entry name" value="Dipeptide-binding Protein, Domain 3"/>
    <property type="match status" value="1"/>
</dbReference>
<comment type="caution">
    <text evidence="6">The sequence shown here is derived from an EMBL/GenBank/DDBJ whole genome shotgun (WGS) entry which is preliminary data.</text>
</comment>
<keyword evidence="3" id="KW-0813">Transport</keyword>
<dbReference type="Gene3D" id="3.40.190.10">
    <property type="entry name" value="Periplasmic binding protein-like II"/>
    <property type="match status" value="1"/>
</dbReference>
<dbReference type="OrthoDB" id="9803988at2"/>
<dbReference type="GO" id="GO:0030288">
    <property type="term" value="C:outer membrane-bounded periplasmic space"/>
    <property type="evidence" value="ECO:0007669"/>
    <property type="project" value="UniProtKB-ARBA"/>
</dbReference>
<dbReference type="AlphaFoldDB" id="A0A4Q2U6M9"/>
<reference evidence="6 7" key="1">
    <citation type="submission" date="2018-12" db="EMBL/GenBank/DDBJ databases">
        <authorList>
            <person name="Grouzdev D.S."/>
            <person name="Krutkina M.S."/>
        </authorList>
    </citation>
    <scope>NUCLEOTIDE SEQUENCE [LARGE SCALE GENOMIC DNA]</scope>
    <source>
        <strain evidence="6 7">RmlP026</strain>
    </source>
</reference>
<keyword evidence="7" id="KW-1185">Reference proteome</keyword>
<evidence type="ECO:0000256" key="4">
    <source>
        <dbReference type="ARBA" id="ARBA00022729"/>
    </source>
</evidence>
<proteinExistence type="inferred from homology"/>
<reference evidence="6 7" key="2">
    <citation type="submission" date="2019-02" db="EMBL/GenBank/DDBJ databases">
        <title>'Lichenibacterium ramalinii' gen. nov. sp. nov., 'Lichenibacterium minor' gen. nov. sp. nov.</title>
        <authorList>
            <person name="Pankratov T."/>
        </authorList>
    </citation>
    <scope>NUCLEOTIDE SEQUENCE [LARGE SCALE GENOMIC DNA]</scope>
    <source>
        <strain evidence="6 7">RmlP026</strain>
    </source>
</reference>
<evidence type="ECO:0000256" key="1">
    <source>
        <dbReference type="ARBA" id="ARBA00004418"/>
    </source>
</evidence>
<comment type="similarity">
    <text evidence="2">Belongs to the bacterial solute-binding protein 5 family.</text>
</comment>
<evidence type="ECO:0000256" key="2">
    <source>
        <dbReference type="ARBA" id="ARBA00005695"/>
    </source>
</evidence>
<protein>
    <submittedName>
        <fullName evidence="6">ABC transporter substrate-binding protein</fullName>
    </submittedName>
</protein>
<dbReference type="Proteomes" id="UP000290759">
    <property type="component" value="Unassembled WGS sequence"/>
</dbReference>
<dbReference type="SUPFAM" id="SSF53850">
    <property type="entry name" value="Periplasmic binding protein-like II"/>
    <property type="match status" value="1"/>
</dbReference>
<dbReference type="InterPro" id="IPR030678">
    <property type="entry name" value="Peptide/Ni-bd"/>
</dbReference>
<comment type="subcellular location">
    <subcellularLocation>
        <location evidence="1">Periplasm</location>
    </subcellularLocation>
</comment>
<dbReference type="EMBL" id="QYBB01000022">
    <property type="protein sequence ID" value="RYC30667.1"/>
    <property type="molecule type" value="Genomic_DNA"/>
</dbReference>
<dbReference type="RefSeq" id="WP_129228206.1">
    <property type="nucleotide sequence ID" value="NZ_QYBB01000022.1"/>
</dbReference>
<dbReference type="Pfam" id="PF00496">
    <property type="entry name" value="SBP_bac_5"/>
    <property type="match status" value="1"/>
</dbReference>
<dbReference type="GO" id="GO:0043190">
    <property type="term" value="C:ATP-binding cassette (ABC) transporter complex"/>
    <property type="evidence" value="ECO:0007669"/>
    <property type="project" value="InterPro"/>
</dbReference>
<gene>
    <name evidence="6" type="ORF">D3273_17625</name>
</gene>
<evidence type="ECO:0000313" key="6">
    <source>
        <dbReference type="EMBL" id="RYC30667.1"/>
    </source>
</evidence>
<dbReference type="GO" id="GO:0015833">
    <property type="term" value="P:peptide transport"/>
    <property type="evidence" value="ECO:0007669"/>
    <property type="project" value="TreeGrafter"/>
</dbReference>
<name>A0A4Q2U6M9_9HYPH</name>
<dbReference type="InterPro" id="IPR006311">
    <property type="entry name" value="TAT_signal"/>
</dbReference>
<dbReference type="PIRSF" id="PIRSF002741">
    <property type="entry name" value="MppA"/>
    <property type="match status" value="1"/>
</dbReference>
<dbReference type="PROSITE" id="PS51318">
    <property type="entry name" value="TAT"/>
    <property type="match status" value="1"/>
</dbReference>
<keyword evidence="4" id="KW-0732">Signal</keyword>
<feature type="domain" description="Solute-binding protein family 5" evidence="5">
    <location>
        <begin position="98"/>
        <end position="432"/>
    </location>
</feature>
<evidence type="ECO:0000259" key="5">
    <source>
        <dbReference type="Pfam" id="PF00496"/>
    </source>
</evidence>
<sequence>MDDPVSPARRPAAARPSRREVLGRGLALGAGAALPGLLPCPAAAQAEPVGGGTLRLGLAGGSTTDSFDPRAWDDSVMIDAGFAVYNNLVENSADNRAVPELASGWESSDGARVWILTLRKGVHFRSGKEFDADDAVYSLNLHRGASNSGAAGLMKPVTEVRRIDRSTVRVTLASGNADFPLVLTDYHLKMVPFGFTDWARPDGTGAFALDAFEPGVRVALKKEGPYWKPDRGHLDAVEITVINDTSARMNALITGQVDAINRADTKTVTRIEKSPTLEIVRAAGGWYPVMAMNGDRPPYDDLDLRRAMKYAVDREQMIKVLFSGYGSLGNDNPIPRSDPYWNGQLDQLRYDPDRARFHFRKAGIADPKIVLQTSDGVFGGSTEMAALMQGSAARCDIPIAVKQEPADGYFSNVWLKGPFVVSYWGGRPSATQTLDVAYQSGAPWNESRWNSPSFDRLLALAQAEVDDGRRRQYIWDMQAMLTADSGTLIPCFRDWLDAHNRKVGGHTPHSGFDMDNGRICEKAWIKAEKG</sequence>
<organism evidence="6 7">
    <name type="scientific">Lichenibacterium minor</name>
    <dbReference type="NCBI Taxonomy" id="2316528"/>
    <lineage>
        <taxon>Bacteria</taxon>
        <taxon>Pseudomonadati</taxon>
        <taxon>Pseudomonadota</taxon>
        <taxon>Alphaproteobacteria</taxon>
        <taxon>Hyphomicrobiales</taxon>
        <taxon>Lichenihabitantaceae</taxon>
        <taxon>Lichenibacterium</taxon>
    </lineage>
</organism>
<dbReference type="InterPro" id="IPR000914">
    <property type="entry name" value="SBP_5_dom"/>
</dbReference>
<dbReference type="InterPro" id="IPR039424">
    <property type="entry name" value="SBP_5"/>
</dbReference>
<evidence type="ECO:0000313" key="7">
    <source>
        <dbReference type="Proteomes" id="UP000290759"/>
    </source>
</evidence>
<accession>A0A4Q2U6M9</accession>